<dbReference type="Gene3D" id="2.130.10.10">
    <property type="entry name" value="YVTN repeat-like/Quinoprotein amine dehydrogenase"/>
    <property type="match status" value="3"/>
</dbReference>
<sequence length="780" mass="87115">MMYSKIYFLLIFVGIFSSSVLLGQDNPVGIGDWRSHLSYKNMVALTESEDAVFFASTQAILKIYKEDQSLEHLNKVSGLSDMRIKTLEYNRSENVLVIAYINGNIDLLYDNGMVTNLSAILNNNNIIGDKSINHIYNAGKKIYFSCSFGLVVYDLEIDAFSQTTFIPVDVNACTQLDDTLFIATNQGIYRGIMDGRNLLDFGTWQFQGSNYGLNLSAYSSRNLIKFNNKVYAAAKDTLFQYYNGSWHPLNGFDKEANQAVVSWRPTGSGDFIPHYNMTLNYDQTEIIIATNTPRYYTITANNDIYTNYYASSWRVKDIVIDQDNIHWAADEGYIHRNFKHIKPNAPLSNQVSDMHVDVDGTLWVTSSFYNGIAVTFNKTGFFRYKEGEWTTYNFSTKPAMDTFHDAIRVISNPENNKLYVASFMNGVLEMDGNENIAIYDQYHSDAPLYGTHGDEARTRVRGLAVDDDGNVWMTNSGNFDVSLVVKRLNGTWKGFSNTYFRSEVSVEDLAIDRNGYKWVKHVTGKITVFDSGDLDDDTDNRSIQLGKHNTLLPNDLTECLVADKKGAIWVGTDAGIVIFNCSANVFDGACQGNRPIITQDGFNGHLLEGETIVDIAVDGANRKWVATNNGLFLLSADGYDQLAYFTKENSPLFDNAVKHLALDGVTGTLYIATANGIQSFRGEATTGLKRMKKENVTVFPHPVKPDYSGPIAISNLADEANVKITDMSGRLVYETTALGGQAIWNGTDYNGRRAQSGVYLVFIVNEEGTQKGVAKILFLN</sequence>
<dbReference type="InterPro" id="IPR015943">
    <property type="entry name" value="WD40/YVTN_repeat-like_dom_sf"/>
</dbReference>
<dbReference type="Pfam" id="PF21544">
    <property type="entry name" value="PorZ_N_b_propeller"/>
    <property type="match status" value="1"/>
</dbReference>
<reference evidence="2" key="1">
    <citation type="submission" date="2022-09" db="EMBL/GenBank/DDBJ databases">
        <title>Aureispira anguillicida sp. nov., isolated from Leptocephalus of Japanese eel Anguilla japonica.</title>
        <authorList>
            <person name="Yuasa K."/>
            <person name="Mekata T."/>
            <person name="Ikunari K."/>
        </authorList>
    </citation>
    <scope>NUCLEOTIDE SEQUENCE</scope>
    <source>
        <strain evidence="2">EL160426</strain>
    </source>
</reference>
<dbReference type="KEGG" id="aup:AsAng_0050340"/>
<evidence type="ECO:0000313" key="3">
    <source>
        <dbReference type="Proteomes" id="UP001060919"/>
    </source>
</evidence>
<dbReference type="EMBL" id="AP026867">
    <property type="protein sequence ID" value="BDS14255.1"/>
    <property type="molecule type" value="Genomic_DNA"/>
</dbReference>
<dbReference type="AlphaFoldDB" id="A0A915YJB3"/>
<dbReference type="RefSeq" id="WP_264789474.1">
    <property type="nucleotide sequence ID" value="NZ_AP026867.1"/>
</dbReference>
<dbReference type="SUPFAM" id="SSF63829">
    <property type="entry name" value="Calcium-dependent phosphotriesterase"/>
    <property type="match status" value="2"/>
</dbReference>
<dbReference type="InterPro" id="IPR048954">
    <property type="entry name" value="PorZ_N"/>
</dbReference>
<dbReference type="Gene3D" id="2.60.40.4070">
    <property type="match status" value="1"/>
</dbReference>
<organism evidence="2 3">
    <name type="scientific">Aureispira anguillae</name>
    <dbReference type="NCBI Taxonomy" id="2864201"/>
    <lineage>
        <taxon>Bacteria</taxon>
        <taxon>Pseudomonadati</taxon>
        <taxon>Bacteroidota</taxon>
        <taxon>Saprospiria</taxon>
        <taxon>Saprospirales</taxon>
        <taxon>Saprospiraceae</taxon>
        <taxon>Aureispira</taxon>
    </lineage>
</organism>
<accession>A0A915YJB3</accession>
<evidence type="ECO:0000259" key="1">
    <source>
        <dbReference type="Pfam" id="PF21544"/>
    </source>
</evidence>
<keyword evidence="3" id="KW-1185">Reference proteome</keyword>
<feature type="domain" description="PorZ N-terminal beta-propeller" evidence="1">
    <location>
        <begin position="52"/>
        <end position="205"/>
    </location>
</feature>
<gene>
    <name evidence="2" type="ORF">AsAng_0050340</name>
</gene>
<proteinExistence type="predicted"/>
<evidence type="ECO:0000313" key="2">
    <source>
        <dbReference type="EMBL" id="BDS14255.1"/>
    </source>
</evidence>
<name>A0A915YJB3_9BACT</name>
<protein>
    <recommendedName>
        <fullName evidence="1">PorZ N-terminal beta-propeller domain-containing protein</fullName>
    </recommendedName>
</protein>
<dbReference type="Proteomes" id="UP001060919">
    <property type="component" value="Chromosome"/>
</dbReference>